<protein>
    <submittedName>
        <fullName evidence="1">Uncharacterized protein</fullName>
    </submittedName>
</protein>
<reference evidence="1 2" key="1">
    <citation type="submission" date="2023-04" db="EMBL/GenBank/DDBJ databases">
        <title>Genome Sequence of Selenomonas sputigena ATCC 33150.</title>
        <authorList>
            <person name="Miller D.P."/>
            <person name="Anvari S."/>
            <person name="Polson S.W."/>
            <person name="Macdonald M."/>
            <person name="Mcdowell J.V."/>
        </authorList>
    </citation>
    <scope>NUCLEOTIDE SEQUENCE [LARGE SCALE GENOMIC DNA]</scope>
    <source>
        <strain evidence="1 2">ATCC 33150</strain>
    </source>
</reference>
<accession>A0ABV3X6J8</accession>
<keyword evidence="2" id="KW-1185">Reference proteome</keyword>
<evidence type="ECO:0000313" key="2">
    <source>
        <dbReference type="Proteomes" id="UP001559623"/>
    </source>
</evidence>
<organism evidence="1 2">
    <name type="scientific">Selenomonas sputigena</name>
    <dbReference type="NCBI Taxonomy" id="69823"/>
    <lineage>
        <taxon>Bacteria</taxon>
        <taxon>Bacillati</taxon>
        <taxon>Bacillota</taxon>
        <taxon>Negativicutes</taxon>
        <taxon>Selenomonadales</taxon>
        <taxon>Selenomonadaceae</taxon>
        <taxon>Selenomonas</taxon>
    </lineage>
</organism>
<proteinExistence type="predicted"/>
<sequence length="53" mass="6516">MRHGGQRSRRFMRREEARRAHRLLAALGRQAEWQRRKEREVEQAERGQTCERV</sequence>
<comment type="caution">
    <text evidence="1">The sequence shown here is derived from an EMBL/GenBank/DDBJ whole genome shotgun (WGS) entry which is preliminary data.</text>
</comment>
<name>A0ABV3X6J8_9FIRM</name>
<dbReference type="RefSeq" id="WP_368847557.1">
    <property type="nucleotide sequence ID" value="NZ_CP194411.1"/>
</dbReference>
<dbReference type="Proteomes" id="UP001559623">
    <property type="component" value="Unassembled WGS sequence"/>
</dbReference>
<gene>
    <name evidence="1" type="ORF">QCO44_09330</name>
</gene>
<dbReference type="EMBL" id="JARVLH010000006">
    <property type="protein sequence ID" value="MEX5285831.1"/>
    <property type="molecule type" value="Genomic_DNA"/>
</dbReference>
<evidence type="ECO:0000313" key="1">
    <source>
        <dbReference type="EMBL" id="MEX5285831.1"/>
    </source>
</evidence>